<dbReference type="RefSeq" id="WP_095606279.1">
    <property type="nucleotide sequence ID" value="NZ_NSKE01000005.1"/>
</dbReference>
<keyword evidence="1 3" id="KW-0378">Hydrolase</keyword>
<name>A0A2A2GA05_9BACT</name>
<protein>
    <submittedName>
        <fullName evidence="3">Alpha/beta hydrolase</fullName>
    </submittedName>
</protein>
<dbReference type="InterPro" id="IPR000639">
    <property type="entry name" value="Epox_hydrolase-like"/>
</dbReference>
<dbReference type="PANTHER" id="PTHR43798">
    <property type="entry name" value="MONOACYLGLYCEROL LIPASE"/>
    <property type="match status" value="1"/>
</dbReference>
<feature type="domain" description="AB hydrolase-1" evidence="2">
    <location>
        <begin position="34"/>
        <end position="276"/>
    </location>
</feature>
<reference evidence="3 4" key="1">
    <citation type="submission" date="2017-08" db="EMBL/GenBank/DDBJ databases">
        <title>Aliifodinibius alkalisoli sp. nov., isolated from saline alkaline soil.</title>
        <authorList>
            <person name="Liu D."/>
            <person name="Zhang G."/>
        </authorList>
    </citation>
    <scope>NUCLEOTIDE SEQUENCE [LARGE SCALE GENOMIC DNA]</scope>
    <source>
        <strain evidence="3 4">WN023</strain>
    </source>
</reference>
<proteinExistence type="predicted"/>
<dbReference type="SUPFAM" id="SSF53474">
    <property type="entry name" value="alpha/beta-Hydrolases"/>
    <property type="match status" value="1"/>
</dbReference>
<accession>A0A2A2GA05</accession>
<dbReference type="GO" id="GO:0016020">
    <property type="term" value="C:membrane"/>
    <property type="evidence" value="ECO:0007669"/>
    <property type="project" value="TreeGrafter"/>
</dbReference>
<gene>
    <name evidence="3" type="ORF">CK503_08010</name>
</gene>
<dbReference type="EMBL" id="NSKE01000005">
    <property type="protein sequence ID" value="PAU94148.1"/>
    <property type="molecule type" value="Genomic_DNA"/>
</dbReference>
<dbReference type="Proteomes" id="UP000218831">
    <property type="component" value="Unassembled WGS sequence"/>
</dbReference>
<evidence type="ECO:0000313" key="4">
    <source>
        <dbReference type="Proteomes" id="UP000218831"/>
    </source>
</evidence>
<dbReference type="InterPro" id="IPR050266">
    <property type="entry name" value="AB_hydrolase_sf"/>
</dbReference>
<evidence type="ECO:0000256" key="1">
    <source>
        <dbReference type="ARBA" id="ARBA00022801"/>
    </source>
</evidence>
<comment type="caution">
    <text evidence="3">The sequence shown here is derived from an EMBL/GenBank/DDBJ whole genome shotgun (WGS) entry which is preliminary data.</text>
</comment>
<dbReference type="PANTHER" id="PTHR43798:SF31">
    <property type="entry name" value="AB HYDROLASE SUPERFAMILY PROTEIN YCLE"/>
    <property type="match status" value="1"/>
</dbReference>
<organism evidence="3 4">
    <name type="scientific">Fodinibius salipaludis</name>
    <dbReference type="NCBI Taxonomy" id="2032627"/>
    <lineage>
        <taxon>Bacteria</taxon>
        <taxon>Pseudomonadati</taxon>
        <taxon>Balneolota</taxon>
        <taxon>Balneolia</taxon>
        <taxon>Balneolales</taxon>
        <taxon>Balneolaceae</taxon>
        <taxon>Fodinibius</taxon>
    </lineage>
</organism>
<evidence type="ECO:0000259" key="2">
    <source>
        <dbReference type="Pfam" id="PF00561"/>
    </source>
</evidence>
<dbReference type="PRINTS" id="PR00412">
    <property type="entry name" value="EPOXHYDRLASE"/>
</dbReference>
<evidence type="ECO:0000313" key="3">
    <source>
        <dbReference type="EMBL" id="PAU94148.1"/>
    </source>
</evidence>
<dbReference type="Pfam" id="PF00561">
    <property type="entry name" value="Abhydrolase_1"/>
    <property type="match status" value="1"/>
</dbReference>
<sequence length="358" mass="40084">MSKINHLSGISSQFVEIGRLRMHLLRAGNKHNTPMLFLHGNTCTSTIWEEFMLQFSDEFYCIAPDLRGFGDTEKQIIDATRGIEDWLDDITALIKKLDLPPFHLVGHSLGGFICWGLIARHATDIETVTLISPGPPMGFGGIHGEQGKANNPDYSGSGGGIVVDAFADRLKAGDRSTDHPLYSPRNMMNRLFWKEGFHADREEDILTAMLQIHTGEKYYPGDYKQSKYWPGVAPGRYGPVNALSPKYNQALLNDFLNTEPKPPLLWVHGVDDHIISDTSFSDPGYQGKMSLREGWPGEAKYPPQPMTLQIEFSLAEYQSKGGKVFREHIKDCGHTPFIEKPTLTKQALSDHLQKNSSQ</sequence>
<dbReference type="Gene3D" id="3.40.50.1820">
    <property type="entry name" value="alpha/beta hydrolase"/>
    <property type="match status" value="1"/>
</dbReference>
<dbReference type="InterPro" id="IPR029058">
    <property type="entry name" value="AB_hydrolase_fold"/>
</dbReference>
<dbReference type="AlphaFoldDB" id="A0A2A2GA05"/>
<dbReference type="InterPro" id="IPR000073">
    <property type="entry name" value="AB_hydrolase_1"/>
</dbReference>
<dbReference type="GO" id="GO:0016787">
    <property type="term" value="F:hydrolase activity"/>
    <property type="evidence" value="ECO:0007669"/>
    <property type="project" value="UniProtKB-KW"/>
</dbReference>
<keyword evidence="4" id="KW-1185">Reference proteome</keyword>
<dbReference type="OrthoDB" id="9780932at2"/>